<evidence type="ECO:0000313" key="2">
    <source>
        <dbReference type="EMBL" id="ORC34963.1"/>
    </source>
</evidence>
<dbReference type="AlphaFoldDB" id="A0A1Y1RYK9"/>
<keyword evidence="1" id="KW-0812">Transmembrane</keyword>
<dbReference type="Proteomes" id="UP000192343">
    <property type="component" value="Unassembled WGS sequence"/>
</dbReference>
<name>A0A1Y1RYK9_9SPIO</name>
<feature type="transmembrane region" description="Helical" evidence="1">
    <location>
        <begin position="97"/>
        <end position="116"/>
    </location>
</feature>
<keyword evidence="1" id="KW-1133">Transmembrane helix</keyword>
<feature type="transmembrane region" description="Helical" evidence="1">
    <location>
        <begin position="61"/>
        <end position="85"/>
    </location>
</feature>
<proteinExistence type="predicted"/>
<sequence>MFIRDMTIAVFGVWYFEFSLDFQLPSENNLLLFFVAIPVIWATLMQLWISVSYREQDNRIMYVASHVLGVLMLISSVFLISAVLNTIESSLDPMGNVLFHFVGWTGLLAVIFYDMVDISR</sequence>
<dbReference type="EMBL" id="MWQY01000011">
    <property type="protein sequence ID" value="ORC34963.1"/>
    <property type="molecule type" value="Genomic_DNA"/>
</dbReference>
<keyword evidence="1" id="KW-0472">Membrane</keyword>
<keyword evidence="3" id="KW-1185">Reference proteome</keyword>
<comment type="caution">
    <text evidence="2">The sequence shown here is derived from an EMBL/GenBank/DDBJ whole genome shotgun (WGS) entry which is preliminary data.</text>
</comment>
<dbReference type="STRING" id="1963862.B4O97_11480"/>
<organism evidence="2 3">
    <name type="scientific">Marispirochaeta aestuarii</name>
    <dbReference type="NCBI Taxonomy" id="1963862"/>
    <lineage>
        <taxon>Bacteria</taxon>
        <taxon>Pseudomonadati</taxon>
        <taxon>Spirochaetota</taxon>
        <taxon>Spirochaetia</taxon>
        <taxon>Spirochaetales</taxon>
        <taxon>Spirochaetaceae</taxon>
        <taxon>Marispirochaeta</taxon>
    </lineage>
</organism>
<reference evidence="2 3" key="1">
    <citation type="submission" date="2017-03" db="EMBL/GenBank/DDBJ databases">
        <title>Draft Genome sequence of Marispirochaeta sp. strain JC444.</title>
        <authorList>
            <person name="Shivani Y."/>
            <person name="Subhash Y."/>
            <person name="Sasikala C."/>
            <person name="Ramana C."/>
        </authorList>
    </citation>
    <scope>NUCLEOTIDE SEQUENCE [LARGE SCALE GENOMIC DNA]</scope>
    <source>
        <strain evidence="2 3">JC444</strain>
    </source>
</reference>
<evidence type="ECO:0000256" key="1">
    <source>
        <dbReference type="SAM" id="Phobius"/>
    </source>
</evidence>
<dbReference type="OrthoDB" id="5465053at2"/>
<feature type="transmembrane region" description="Helical" evidence="1">
    <location>
        <begin position="30"/>
        <end position="49"/>
    </location>
</feature>
<evidence type="ECO:0000313" key="3">
    <source>
        <dbReference type="Proteomes" id="UP000192343"/>
    </source>
</evidence>
<gene>
    <name evidence="2" type="ORF">B4O97_11480</name>
</gene>
<protein>
    <submittedName>
        <fullName evidence="2">Uncharacterized protein</fullName>
    </submittedName>
</protein>
<accession>A0A1Y1RYK9</accession>